<dbReference type="InterPro" id="IPR023187">
    <property type="entry name" value="Tscrpt_reg_MarR-type_CS"/>
</dbReference>
<keyword evidence="2" id="KW-0238">DNA-binding</keyword>
<dbReference type="Gene3D" id="1.10.10.10">
    <property type="entry name" value="Winged helix-like DNA-binding domain superfamily/Winged helix DNA-binding domain"/>
    <property type="match status" value="1"/>
</dbReference>
<dbReference type="InterPro" id="IPR036390">
    <property type="entry name" value="WH_DNA-bd_sf"/>
</dbReference>
<dbReference type="Proteomes" id="UP000325292">
    <property type="component" value="Chromosome"/>
</dbReference>
<evidence type="ECO:0000313" key="6">
    <source>
        <dbReference type="Proteomes" id="UP000325292"/>
    </source>
</evidence>
<dbReference type="PANTHER" id="PTHR42756">
    <property type="entry name" value="TRANSCRIPTIONAL REGULATOR, MARR"/>
    <property type="match status" value="1"/>
</dbReference>
<evidence type="ECO:0000313" key="5">
    <source>
        <dbReference type="EMBL" id="AUW94927.1"/>
    </source>
</evidence>
<evidence type="ECO:0000256" key="2">
    <source>
        <dbReference type="ARBA" id="ARBA00023125"/>
    </source>
</evidence>
<gene>
    <name evidence="5" type="ORF">BXT84_14000</name>
</gene>
<evidence type="ECO:0000259" key="4">
    <source>
        <dbReference type="PROSITE" id="PS50995"/>
    </source>
</evidence>
<proteinExistence type="predicted"/>
<dbReference type="SMART" id="SM00347">
    <property type="entry name" value="HTH_MARR"/>
    <property type="match status" value="1"/>
</dbReference>
<dbReference type="SUPFAM" id="SSF46785">
    <property type="entry name" value="Winged helix' DNA-binding domain"/>
    <property type="match status" value="1"/>
</dbReference>
<keyword evidence="1" id="KW-0805">Transcription regulation</keyword>
<evidence type="ECO:0000256" key="1">
    <source>
        <dbReference type="ARBA" id="ARBA00023015"/>
    </source>
</evidence>
<keyword evidence="3" id="KW-0804">Transcription</keyword>
<keyword evidence="6" id="KW-1185">Reference proteome</keyword>
<dbReference type="EMBL" id="CP019454">
    <property type="protein sequence ID" value="AUW94927.1"/>
    <property type="molecule type" value="Genomic_DNA"/>
</dbReference>
<dbReference type="PANTHER" id="PTHR42756:SF1">
    <property type="entry name" value="TRANSCRIPTIONAL REPRESSOR OF EMRAB OPERON"/>
    <property type="match status" value="1"/>
</dbReference>
<dbReference type="PROSITE" id="PS50995">
    <property type="entry name" value="HTH_MARR_2"/>
    <property type="match status" value="1"/>
</dbReference>
<dbReference type="InterPro" id="IPR036388">
    <property type="entry name" value="WH-like_DNA-bd_sf"/>
</dbReference>
<name>A0ABM6RUC6_9FIRM</name>
<sequence>MPYHEEGGNEGPAGSPDCLVSANVILLARAHRSLAAELLRELGLFPGQEMLLLELGKQDGQSQQCLSQALQLDHSTVTKSLSRLECAGFIQRMRSEQDGRVTLVMLTEAGRALEGQVREIFRRLEEVTVSTLTADERRCFLEVTEKISRTLRRSLRSSGAHSPKSCDHD</sequence>
<accession>A0ABM6RUC6</accession>
<dbReference type="InterPro" id="IPR000835">
    <property type="entry name" value="HTH_MarR-typ"/>
</dbReference>
<dbReference type="Pfam" id="PF01047">
    <property type="entry name" value="MarR"/>
    <property type="match status" value="1"/>
</dbReference>
<dbReference type="PROSITE" id="PS01117">
    <property type="entry name" value="HTH_MARR_1"/>
    <property type="match status" value="1"/>
</dbReference>
<feature type="domain" description="HTH marR-type" evidence="4">
    <location>
        <begin position="17"/>
        <end position="149"/>
    </location>
</feature>
<protein>
    <recommendedName>
        <fullName evidence="4">HTH marR-type domain-containing protein</fullName>
    </recommendedName>
</protein>
<reference evidence="5 6" key="1">
    <citation type="journal article" date="2019" name="Sci. Rep.">
        <title>Sulfobacillus thermotolerans: new insights into resistance and metabolic capacities of acidophilic chemolithotrophs.</title>
        <authorList>
            <person name="Panyushkina A.E."/>
            <person name="Babenko V.V."/>
            <person name="Nikitina A.S."/>
            <person name="Selezneva O.V."/>
            <person name="Tsaplina I.A."/>
            <person name="Letarova M.A."/>
            <person name="Kostryukova E.S."/>
            <person name="Letarov A.V."/>
        </authorList>
    </citation>
    <scope>NUCLEOTIDE SEQUENCE [LARGE SCALE GENOMIC DNA]</scope>
    <source>
        <strain evidence="5 6">Kr1</strain>
    </source>
</reference>
<dbReference type="PRINTS" id="PR00598">
    <property type="entry name" value="HTHMARR"/>
</dbReference>
<organism evidence="5 6">
    <name type="scientific">Sulfobacillus thermotolerans</name>
    <dbReference type="NCBI Taxonomy" id="338644"/>
    <lineage>
        <taxon>Bacteria</taxon>
        <taxon>Bacillati</taxon>
        <taxon>Bacillota</taxon>
        <taxon>Clostridia</taxon>
        <taxon>Eubacteriales</taxon>
        <taxon>Clostridiales Family XVII. Incertae Sedis</taxon>
        <taxon>Sulfobacillus</taxon>
    </lineage>
</organism>
<evidence type="ECO:0000256" key="3">
    <source>
        <dbReference type="ARBA" id="ARBA00023163"/>
    </source>
</evidence>